<keyword evidence="2" id="KW-1185">Reference proteome</keyword>
<dbReference type="Proteomes" id="UP001371456">
    <property type="component" value="Unassembled WGS sequence"/>
</dbReference>
<name>A0AAN8T1W3_SOLBU</name>
<comment type="caution">
    <text evidence="1">The sequence shown here is derived from an EMBL/GenBank/DDBJ whole genome shotgun (WGS) entry which is preliminary data.</text>
</comment>
<dbReference type="EMBL" id="JBANQN010000010">
    <property type="protein sequence ID" value="KAK6777727.1"/>
    <property type="molecule type" value="Genomic_DNA"/>
</dbReference>
<organism evidence="1 2">
    <name type="scientific">Solanum bulbocastanum</name>
    <name type="common">Wild potato</name>
    <dbReference type="NCBI Taxonomy" id="147425"/>
    <lineage>
        <taxon>Eukaryota</taxon>
        <taxon>Viridiplantae</taxon>
        <taxon>Streptophyta</taxon>
        <taxon>Embryophyta</taxon>
        <taxon>Tracheophyta</taxon>
        <taxon>Spermatophyta</taxon>
        <taxon>Magnoliopsida</taxon>
        <taxon>eudicotyledons</taxon>
        <taxon>Gunneridae</taxon>
        <taxon>Pentapetalae</taxon>
        <taxon>asterids</taxon>
        <taxon>lamiids</taxon>
        <taxon>Solanales</taxon>
        <taxon>Solanaceae</taxon>
        <taxon>Solanoideae</taxon>
        <taxon>Solaneae</taxon>
        <taxon>Solanum</taxon>
    </lineage>
</organism>
<reference evidence="1 2" key="1">
    <citation type="submission" date="2024-02" db="EMBL/GenBank/DDBJ databases">
        <title>de novo genome assembly of Solanum bulbocastanum strain 11H21.</title>
        <authorList>
            <person name="Hosaka A.J."/>
        </authorList>
    </citation>
    <scope>NUCLEOTIDE SEQUENCE [LARGE SCALE GENOMIC DNA]</scope>
    <source>
        <tissue evidence="1">Young leaves</tissue>
    </source>
</reference>
<proteinExistence type="predicted"/>
<gene>
    <name evidence="1" type="ORF">RDI58_024445</name>
</gene>
<sequence length="11" mass="1346">MTISNPQRRSR</sequence>
<evidence type="ECO:0000313" key="1">
    <source>
        <dbReference type="EMBL" id="KAK6777727.1"/>
    </source>
</evidence>
<protein>
    <submittedName>
        <fullName evidence="1">Uncharacterized protein</fullName>
    </submittedName>
</protein>
<evidence type="ECO:0000313" key="2">
    <source>
        <dbReference type="Proteomes" id="UP001371456"/>
    </source>
</evidence>
<accession>A0AAN8T1W3</accession>